<name>A0ABQ8TFR3_PERAM</name>
<keyword evidence="10" id="KW-1185">Reference proteome</keyword>
<proteinExistence type="inferred from homology"/>
<dbReference type="EMBL" id="JAJSOF020000011">
    <property type="protein sequence ID" value="KAJ4445453.1"/>
    <property type="molecule type" value="Genomic_DNA"/>
</dbReference>
<gene>
    <name evidence="9" type="ORF">ANN_07259</name>
</gene>
<evidence type="ECO:0000256" key="2">
    <source>
        <dbReference type="ARBA" id="ARBA00006772"/>
    </source>
</evidence>
<feature type="transmembrane region" description="Helical" evidence="8">
    <location>
        <begin position="290"/>
        <end position="309"/>
    </location>
</feature>
<protein>
    <submittedName>
        <fullName evidence="9">Uncharacterized protein</fullName>
    </submittedName>
</protein>
<organism evidence="9 10">
    <name type="scientific">Periplaneta americana</name>
    <name type="common">American cockroach</name>
    <name type="synonym">Blatta americana</name>
    <dbReference type="NCBI Taxonomy" id="6978"/>
    <lineage>
        <taxon>Eukaryota</taxon>
        <taxon>Metazoa</taxon>
        <taxon>Ecdysozoa</taxon>
        <taxon>Arthropoda</taxon>
        <taxon>Hexapoda</taxon>
        <taxon>Insecta</taxon>
        <taxon>Pterygota</taxon>
        <taxon>Neoptera</taxon>
        <taxon>Polyneoptera</taxon>
        <taxon>Dictyoptera</taxon>
        <taxon>Blattodea</taxon>
        <taxon>Blattoidea</taxon>
        <taxon>Blattidae</taxon>
        <taxon>Blattinae</taxon>
        <taxon>Periplaneta</taxon>
    </lineage>
</organism>
<feature type="transmembrane region" description="Helical" evidence="8">
    <location>
        <begin position="406"/>
        <end position="429"/>
    </location>
</feature>
<dbReference type="PANTHER" id="PTHR10283:SF82">
    <property type="entry name" value="SOLUTE CARRIER FAMILY 13 MEMBER 2"/>
    <property type="match status" value="1"/>
</dbReference>
<keyword evidence="4 8" id="KW-0812">Transmembrane</keyword>
<feature type="transmembrane region" description="Helical" evidence="8">
    <location>
        <begin position="532"/>
        <end position="554"/>
    </location>
</feature>
<feature type="region of interest" description="Disordered" evidence="7">
    <location>
        <begin position="135"/>
        <end position="156"/>
    </location>
</feature>
<evidence type="ECO:0000256" key="8">
    <source>
        <dbReference type="SAM" id="Phobius"/>
    </source>
</evidence>
<evidence type="ECO:0000256" key="3">
    <source>
        <dbReference type="ARBA" id="ARBA00022448"/>
    </source>
</evidence>
<feature type="transmembrane region" description="Helical" evidence="8">
    <location>
        <begin position="51"/>
        <end position="70"/>
    </location>
</feature>
<accession>A0ABQ8TFR3</accession>
<dbReference type="PANTHER" id="PTHR10283">
    <property type="entry name" value="SOLUTE CARRIER FAMILY 13 MEMBER"/>
    <property type="match status" value="1"/>
</dbReference>
<comment type="subcellular location">
    <subcellularLocation>
        <location evidence="1">Membrane</location>
        <topology evidence="1">Multi-pass membrane protein</topology>
    </subcellularLocation>
</comment>
<keyword evidence="6 8" id="KW-0472">Membrane</keyword>
<evidence type="ECO:0000313" key="10">
    <source>
        <dbReference type="Proteomes" id="UP001148838"/>
    </source>
</evidence>
<evidence type="ECO:0000256" key="4">
    <source>
        <dbReference type="ARBA" id="ARBA00022692"/>
    </source>
</evidence>
<evidence type="ECO:0000256" key="1">
    <source>
        <dbReference type="ARBA" id="ARBA00004141"/>
    </source>
</evidence>
<evidence type="ECO:0000256" key="7">
    <source>
        <dbReference type="SAM" id="MobiDB-lite"/>
    </source>
</evidence>
<evidence type="ECO:0000313" key="9">
    <source>
        <dbReference type="EMBL" id="KAJ4445453.1"/>
    </source>
</evidence>
<feature type="transmembrane region" description="Helical" evidence="8">
    <location>
        <begin position="460"/>
        <end position="486"/>
    </location>
</feature>
<feature type="transmembrane region" description="Helical" evidence="8">
    <location>
        <begin position="375"/>
        <end position="394"/>
    </location>
</feature>
<keyword evidence="5 8" id="KW-1133">Transmembrane helix</keyword>
<feature type="transmembrane region" description="Helical" evidence="8">
    <location>
        <begin position="91"/>
        <end position="109"/>
    </location>
</feature>
<evidence type="ECO:0000256" key="6">
    <source>
        <dbReference type="ARBA" id="ARBA00023136"/>
    </source>
</evidence>
<feature type="transmembrane region" description="Helical" evidence="8">
    <location>
        <begin position="329"/>
        <end position="349"/>
    </location>
</feature>
<dbReference type="InterPro" id="IPR031312">
    <property type="entry name" value="Na/sul_symport_CS"/>
</dbReference>
<dbReference type="Proteomes" id="UP001148838">
    <property type="component" value="Unassembled WGS sequence"/>
</dbReference>
<dbReference type="PROSITE" id="PS01271">
    <property type="entry name" value="NA_SULFATE"/>
    <property type="match status" value="1"/>
</dbReference>
<reference evidence="9 10" key="1">
    <citation type="journal article" date="2022" name="Allergy">
        <title>Genome assembly and annotation of Periplaneta americana reveal a comprehensive cockroach allergen profile.</title>
        <authorList>
            <person name="Wang L."/>
            <person name="Xiong Q."/>
            <person name="Saelim N."/>
            <person name="Wang L."/>
            <person name="Nong W."/>
            <person name="Wan A.T."/>
            <person name="Shi M."/>
            <person name="Liu X."/>
            <person name="Cao Q."/>
            <person name="Hui J.H.L."/>
            <person name="Sookrung N."/>
            <person name="Leung T.F."/>
            <person name="Tungtrongchitr A."/>
            <person name="Tsui S.K.W."/>
        </authorList>
    </citation>
    <scope>NUCLEOTIDE SEQUENCE [LARGE SCALE GENOMIC DNA]</scope>
    <source>
        <strain evidence="9">PWHHKU_190912</strain>
    </source>
</reference>
<comment type="similarity">
    <text evidence="2">Belongs to the SLC13A/DASS transporter (TC 2.A.47) family. NADC subfamily.</text>
</comment>
<dbReference type="CDD" id="cd01115">
    <property type="entry name" value="SLC13_permease"/>
    <property type="match status" value="1"/>
</dbReference>
<feature type="transmembrane region" description="Helical" evidence="8">
    <location>
        <begin position="436"/>
        <end position="454"/>
    </location>
</feature>
<dbReference type="Pfam" id="PF00939">
    <property type="entry name" value="Na_sulph_symp"/>
    <property type="match status" value="1"/>
</dbReference>
<sequence>MTLQEARCGFVVVLMSIYWMTEAVPLAVTSFIPVVLFPLLDVLDTEKVCNAYLKETNMMFIGGLIVAIAVEHCNLHKRIALKVILTIGTSPVRLLLGFMVTTMVLSMWISNTATTAMMTPIVKAVLDELKANKNDAENRRRTSSLNTADSEHASGAFDPETRRKSVYQNDYEQDDRPEKTDICYYLGVAYASNLGGAGTLTGTGTNLTFKGIWDTTFPEAGGVNFANWLIFGAPLMLINMFAGWVWLQFLFMGLFRRKKEEDKKTSAEEQAKIVREVISVNYKQLGPMTFHEGSVLVLFTAVVFLWFFRKPEFIPGWAELIASVEIDDATPVMLIVFLLFVLPANLDFLRFNSNERRPAKAAPALLTWKVVHEKVPWGLVCLLGGGFAMAAASNESGLSSFLGKELVYLEVLPAALILIIVATATTFLTEVSSNTAVANIILPVLAQMAVAMKIHPLYFMIPATMCCSYAFMLPVATPPNAIVLAASNMKTTDMKREQVQDIKNVRCDENYFEDMQVARFTVLSCLQMKAGIGMNIICLVLLCAIFLTYGSFVYDLNDYNEDLFVSNATTVAVTTTMATV</sequence>
<keyword evidence="3" id="KW-0813">Transport</keyword>
<feature type="transmembrane region" description="Helical" evidence="8">
    <location>
        <begin position="228"/>
        <end position="255"/>
    </location>
</feature>
<dbReference type="InterPro" id="IPR001898">
    <property type="entry name" value="SLC13A/DASS"/>
</dbReference>
<comment type="caution">
    <text evidence="9">The sequence shown here is derived from an EMBL/GenBank/DDBJ whole genome shotgun (WGS) entry which is preliminary data.</text>
</comment>
<evidence type="ECO:0000256" key="5">
    <source>
        <dbReference type="ARBA" id="ARBA00022989"/>
    </source>
</evidence>
<feature type="transmembrane region" description="Helical" evidence="8">
    <location>
        <begin position="12"/>
        <end position="39"/>
    </location>
</feature>